<proteinExistence type="predicted"/>
<dbReference type="EMBL" id="JAWHQM010000043">
    <property type="protein sequence ID" value="KAK5634620.1"/>
    <property type="molecule type" value="Genomic_DNA"/>
</dbReference>
<evidence type="ECO:0000313" key="3">
    <source>
        <dbReference type="Proteomes" id="UP001305414"/>
    </source>
</evidence>
<sequence length="82" mass="9558">MEDLMEDYEDVRKRVEEKGIVKAFEEDKDNIWKLLREKDPPYWDVFLESQEKARANIKVEPNGVKAGLPHEGTAMHEEAVAD</sequence>
<name>A0AAN7UL34_9PEZI</name>
<protein>
    <submittedName>
        <fullName evidence="2">Uncharacterized protein</fullName>
    </submittedName>
</protein>
<organism evidence="2 3">
    <name type="scientific">Xylaria bambusicola</name>
    <dbReference type="NCBI Taxonomy" id="326684"/>
    <lineage>
        <taxon>Eukaryota</taxon>
        <taxon>Fungi</taxon>
        <taxon>Dikarya</taxon>
        <taxon>Ascomycota</taxon>
        <taxon>Pezizomycotina</taxon>
        <taxon>Sordariomycetes</taxon>
        <taxon>Xylariomycetidae</taxon>
        <taxon>Xylariales</taxon>
        <taxon>Xylariaceae</taxon>
        <taxon>Xylaria</taxon>
    </lineage>
</organism>
<dbReference type="Proteomes" id="UP001305414">
    <property type="component" value="Unassembled WGS sequence"/>
</dbReference>
<gene>
    <name evidence="2" type="ORF">RRF57_010333</name>
</gene>
<feature type="compositionally biased region" description="Basic and acidic residues" evidence="1">
    <location>
        <begin position="73"/>
        <end position="82"/>
    </location>
</feature>
<feature type="region of interest" description="Disordered" evidence="1">
    <location>
        <begin position="63"/>
        <end position="82"/>
    </location>
</feature>
<evidence type="ECO:0000256" key="1">
    <source>
        <dbReference type="SAM" id="MobiDB-lite"/>
    </source>
</evidence>
<comment type="caution">
    <text evidence="2">The sequence shown here is derived from an EMBL/GenBank/DDBJ whole genome shotgun (WGS) entry which is preliminary data.</text>
</comment>
<accession>A0AAN7UL34</accession>
<dbReference type="AlphaFoldDB" id="A0AAN7UL34"/>
<evidence type="ECO:0000313" key="2">
    <source>
        <dbReference type="EMBL" id="KAK5634620.1"/>
    </source>
</evidence>
<keyword evidence="3" id="KW-1185">Reference proteome</keyword>
<reference evidence="2 3" key="1">
    <citation type="submission" date="2023-10" db="EMBL/GenBank/DDBJ databases">
        <title>Draft genome sequence of Xylaria bambusicola isolate GMP-LS, the root and basal stem rot pathogen of sugarcane in Indonesia.</title>
        <authorList>
            <person name="Selvaraj P."/>
            <person name="Muralishankar V."/>
            <person name="Muruganantham S."/>
            <person name="Sp S."/>
            <person name="Haryani S."/>
            <person name="Lau K.J.X."/>
            <person name="Naqvi N.I."/>
        </authorList>
    </citation>
    <scope>NUCLEOTIDE SEQUENCE [LARGE SCALE GENOMIC DNA]</scope>
    <source>
        <strain evidence="2">GMP-LS</strain>
    </source>
</reference>